<proteinExistence type="predicted"/>
<dbReference type="OrthoDB" id="144085at2759"/>
<sequence>MVPVDDVEKDRRGLRRGDYGSDRGKMKHLAETINEDENPSAALSISRQPEDKVHAHGGPRIRCNWERSKRGLLRLRRLDALARFTGAYPLPHPLEHVRPVEVSRKRRESLLASEVAAAGSVMELVNQPSTMRDGSARSTLYVNRPPSSWYR</sequence>
<feature type="compositionally biased region" description="Basic and acidic residues" evidence="1">
    <location>
        <begin position="1"/>
        <end position="30"/>
    </location>
</feature>
<dbReference type="AlphaFoldDB" id="A0A6A3LA99"/>
<name>A0A6A3LA99_9STRA</name>
<dbReference type="Proteomes" id="UP000435112">
    <property type="component" value="Unassembled WGS sequence"/>
</dbReference>
<evidence type="ECO:0000313" key="3">
    <source>
        <dbReference type="Proteomes" id="UP000435112"/>
    </source>
</evidence>
<evidence type="ECO:0000256" key="1">
    <source>
        <dbReference type="SAM" id="MobiDB-lite"/>
    </source>
</evidence>
<dbReference type="EMBL" id="QXFU01000958">
    <property type="protein sequence ID" value="KAE9015018.1"/>
    <property type="molecule type" value="Genomic_DNA"/>
</dbReference>
<accession>A0A6A3LA99</accession>
<comment type="caution">
    <text evidence="2">The sequence shown here is derived from an EMBL/GenBank/DDBJ whole genome shotgun (WGS) entry which is preliminary data.</text>
</comment>
<protein>
    <submittedName>
        <fullName evidence="2">Uncharacterized protein</fullName>
    </submittedName>
</protein>
<gene>
    <name evidence="2" type="ORF">PR002_g14051</name>
</gene>
<organism evidence="2 3">
    <name type="scientific">Phytophthora rubi</name>
    <dbReference type="NCBI Taxonomy" id="129364"/>
    <lineage>
        <taxon>Eukaryota</taxon>
        <taxon>Sar</taxon>
        <taxon>Stramenopiles</taxon>
        <taxon>Oomycota</taxon>
        <taxon>Peronosporomycetes</taxon>
        <taxon>Peronosporales</taxon>
        <taxon>Peronosporaceae</taxon>
        <taxon>Phytophthora</taxon>
    </lineage>
</organism>
<evidence type="ECO:0000313" key="2">
    <source>
        <dbReference type="EMBL" id="KAE9015018.1"/>
    </source>
</evidence>
<feature type="region of interest" description="Disordered" evidence="1">
    <location>
        <begin position="1"/>
        <end position="58"/>
    </location>
</feature>
<reference evidence="2 3" key="1">
    <citation type="submission" date="2018-09" db="EMBL/GenBank/DDBJ databases">
        <title>Genomic investigation of the strawberry pathogen Phytophthora fragariae indicates pathogenicity is determined by transcriptional variation in three key races.</title>
        <authorList>
            <person name="Adams T.M."/>
            <person name="Armitage A.D."/>
            <person name="Sobczyk M.K."/>
            <person name="Bates H.J."/>
            <person name="Dunwell J.M."/>
            <person name="Nellist C.F."/>
            <person name="Harrison R.J."/>
        </authorList>
    </citation>
    <scope>NUCLEOTIDE SEQUENCE [LARGE SCALE GENOMIC DNA]</scope>
    <source>
        <strain evidence="2 3">SCRP324</strain>
    </source>
</reference>